<dbReference type="VEuPathDB" id="CryptoDB:Vbra_8675"/>
<evidence type="ECO:0000256" key="2">
    <source>
        <dbReference type="SAM" id="MobiDB-lite"/>
    </source>
</evidence>
<feature type="compositionally biased region" description="Basic residues" evidence="2">
    <location>
        <begin position="1033"/>
        <end position="1056"/>
    </location>
</feature>
<keyword evidence="5" id="KW-1185">Reference proteome</keyword>
<feature type="compositionally biased region" description="Basic and acidic residues" evidence="2">
    <location>
        <begin position="67"/>
        <end position="80"/>
    </location>
</feature>
<dbReference type="AlphaFoldDB" id="A0A0G4F1H3"/>
<feature type="transmembrane region" description="Helical" evidence="3">
    <location>
        <begin position="332"/>
        <end position="351"/>
    </location>
</feature>
<proteinExistence type="predicted"/>
<feature type="transmembrane region" description="Helical" evidence="3">
    <location>
        <begin position="151"/>
        <end position="172"/>
    </location>
</feature>
<feature type="transmembrane region" description="Helical" evidence="3">
    <location>
        <begin position="357"/>
        <end position="382"/>
    </location>
</feature>
<feature type="compositionally biased region" description="Basic residues" evidence="2">
    <location>
        <begin position="972"/>
        <end position="985"/>
    </location>
</feature>
<sequence length="1139" mass="123227">MMEPPRQMASRDSTSRFTLPTTDPLSKDALHRRHGAPASATSGGKGAADDGTGGAGRGEALIKGGKGAKEESGAESDNSHVCDFSSESCPQPDRKFCYRDLVFLAAYTLGYVLLVGLASVRVTRGTSTTSAATSTLPAVLRDGVTMFDVKVFGVASLMLAILLATEFFPLFFSGITVRRHPKDPKLRYLRELSSVGFVLKLIMTISYILMTVQTYNHFHWMSQPFPKPSASAPPTPVADKATSLIIPSSDYFHVKRNATGARMANATSAAGGVVGGLAVDFRMDMRGNVDSTGRLSYVLRGMRWAVEGLVLTYFHGTFSFDSSPKRRTAVPSSLLSLRLALSFSLPLAIHYGTRLPFAAWGVSWQLGALVFALMYGALYLILALKTRERREKAAGREEGDTVDQLCNRVLVWTPTASLTLQTVVATVCRLPLVLPISPLVSIHSEQLMCTAIDVGGRLLESVCLHILRTNQTDTLYDEIASNAMAIARSRSSVGGSSHGHRNRNRASSLSSMRTNTASVSASSVARHRKYSTPTPPSFIPSRTAPAPPAIETAVPLAAPLPALRRPAAATRDSMKEEGRETPMGGVGLLLDSDKESDRSGGVDNQQQQQPPPPAAQQQLESSNGLVQIGQALADPGDLRTFDFSAAKNTWSDEKFQTAQAQLQELWIQKEKLEERAQRLAARREELAAEAEEQHLAAALAASAAQQSSPRAYTSPPIRYPPPIPEDAPHVVVEGDAFQLDSSSASSSSGTSRLHPHNTVSVLRREREVETTRVMPFPSRPQPRSTHRQRLAWQARYGHFSKKGPMPSMQGVGGVPVWMMQSGVDRWRRPPGKDRDPVANFVQKRLIQLQSVRLLMVSAEIVGALPKAPTAQEQQQEVRKQMCDFHVCQQKLQSFLAGRKRRPRFIMTSYSVHPPTDHYSVTAHHERDVDSDSNVTEINVVAGAGREETIMACMVPMVVPQGAAEGSGCLVDKKRKGGRGKSKRKTLMSAAATADSSSYTPSPAFFTTAGQDTHETSSPIPTDHETCEQDHHDGRHMHHTHVHIPHHTHLHHGHHHHSTEGNQDDRAAATNQGTGSSDDNDSGEGGSSGSGCGSSGSQTHTNTSSDSAKMGVTSGREGGCESNDSDSQRDERQEGKGGGE</sequence>
<feature type="compositionally biased region" description="Basic and acidic residues" evidence="2">
    <location>
        <begin position="591"/>
        <end position="600"/>
    </location>
</feature>
<feature type="compositionally biased region" description="Low complexity" evidence="2">
    <location>
        <begin position="988"/>
        <end position="1003"/>
    </location>
</feature>
<evidence type="ECO:0000313" key="4">
    <source>
        <dbReference type="EMBL" id="CEM05436.1"/>
    </source>
</evidence>
<feature type="compositionally biased region" description="Basic and acidic residues" evidence="2">
    <location>
        <begin position="1021"/>
        <end position="1032"/>
    </location>
</feature>
<dbReference type="EMBL" id="CDMY01000358">
    <property type="protein sequence ID" value="CEM05436.1"/>
    <property type="molecule type" value="Genomic_DNA"/>
</dbReference>
<keyword evidence="3" id="KW-0472">Membrane</keyword>
<feature type="region of interest" description="Disordered" evidence="2">
    <location>
        <begin position="762"/>
        <end position="788"/>
    </location>
</feature>
<feature type="compositionally biased region" description="Polar residues" evidence="2">
    <location>
        <begin position="1097"/>
        <end position="1106"/>
    </location>
</feature>
<keyword evidence="1" id="KW-0175">Coiled coil</keyword>
<feature type="compositionally biased region" description="Gly residues" evidence="2">
    <location>
        <begin position="1082"/>
        <end position="1093"/>
    </location>
</feature>
<feature type="region of interest" description="Disordered" evidence="2">
    <location>
        <begin position="967"/>
        <end position="1139"/>
    </location>
</feature>
<feature type="region of interest" description="Disordered" evidence="2">
    <location>
        <begin position="490"/>
        <end position="546"/>
    </location>
</feature>
<feature type="compositionally biased region" description="Polar residues" evidence="2">
    <location>
        <begin position="1007"/>
        <end position="1019"/>
    </location>
</feature>
<reference evidence="4 5" key="1">
    <citation type="submission" date="2014-11" db="EMBL/GenBank/DDBJ databases">
        <authorList>
            <person name="Zhu J."/>
            <person name="Qi W."/>
            <person name="Song R."/>
        </authorList>
    </citation>
    <scope>NUCLEOTIDE SEQUENCE [LARGE SCALE GENOMIC DNA]</scope>
</reference>
<feature type="compositionally biased region" description="Polar residues" evidence="2">
    <location>
        <begin position="10"/>
        <end position="24"/>
    </location>
</feature>
<protein>
    <recommendedName>
        <fullName evidence="6">Transmembrane protein</fullName>
    </recommendedName>
</protein>
<feature type="region of interest" description="Disordered" evidence="2">
    <location>
        <begin position="561"/>
        <end position="621"/>
    </location>
</feature>
<feature type="compositionally biased region" description="Gly residues" evidence="2">
    <location>
        <begin position="43"/>
        <end position="57"/>
    </location>
</feature>
<feature type="transmembrane region" description="Helical" evidence="3">
    <location>
        <begin position="192"/>
        <end position="212"/>
    </location>
</feature>
<evidence type="ECO:0008006" key="6">
    <source>
        <dbReference type="Google" id="ProtNLM"/>
    </source>
</evidence>
<feature type="region of interest" description="Disordered" evidence="2">
    <location>
        <begin position="1"/>
        <end position="88"/>
    </location>
</feature>
<evidence type="ECO:0000256" key="1">
    <source>
        <dbReference type="SAM" id="Coils"/>
    </source>
</evidence>
<feature type="compositionally biased region" description="Basic and acidic residues" evidence="2">
    <location>
        <begin position="1125"/>
        <end position="1139"/>
    </location>
</feature>
<feature type="coiled-coil region" evidence="1">
    <location>
        <begin position="655"/>
        <end position="696"/>
    </location>
</feature>
<evidence type="ECO:0000313" key="5">
    <source>
        <dbReference type="Proteomes" id="UP000041254"/>
    </source>
</evidence>
<accession>A0A0G4F1H3</accession>
<keyword evidence="3" id="KW-0812">Transmembrane</keyword>
<feature type="transmembrane region" description="Helical" evidence="3">
    <location>
        <begin position="101"/>
        <end position="120"/>
    </location>
</feature>
<dbReference type="Proteomes" id="UP000041254">
    <property type="component" value="Unassembled WGS sequence"/>
</dbReference>
<evidence type="ECO:0000256" key="3">
    <source>
        <dbReference type="SAM" id="Phobius"/>
    </source>
</evidence>
<organism evidence="4 5">
    <name type="scientific">Vitrella brassicaformis (strain CCMP3155)</name>
    <dbReference type="NCBI Taxonomy" id="1169540"/>
    <lineage>
        <taxon>Eukaryota</taxon>
        <taxon>Sar</taxon>
        <taxon>Alveolata</taxon>
        <taxon>Colpodellida</taxon>
        <taxon>Vitrellaceae</taxon>
        <taxon>Vitrella</taxon>
    </lineage>
</organism>
<gene>
    <name evidence="4" type="ORF">Vbra_8675</name>
</gene>
<dbReference type="InParanoid" id="A0A0G4F1H3"/>
<feature type="compositionally biased region" description="Polar residues" evidence="2">
    <location>
        <begin position="505"/>
        <end position="516"/>
    </location>
</feature>
<keyword evidence="3" id="KW-1133">Transmembrane helix</keyword>
<name>A0A0G4F1H3_VITBC</name>